<keyword evidence="1" id="KW-0812">Transmembrane</keyword>
<evidence type="ECO:0000313" key="3">
    <source>
        <dbReference type="Proteomes" id="UP000177451"/>
    </source>
</evidence>
<evidence type="ECO:0000256" key="1">
    <source>
        <dbReference type="SAM" id="Phobius"/>
    </source>
</evidence>
<keyword evidence="1" id="KW-0472">Membrane</keyword>
<accession>A0A1F5VL66</accession>
<dbReference type="AlphaFoldDB" id="A0A1F5VL66"/>
<feature type="transmembrane region" description="Helical" evidence="1">
    <location>
        <begin position="12"/>
        <end position="31"/>
    </location>
</feature>
<evidence type="ECO:0000313" key="2">
    <source>
        <dbReference type="EMBL" id="OGF64124.1"/>
    </source>
</evidence>
<protein>
    <submittedName>
        <fullName evidence="2">Uncharacterized protein</fullName>
    </submittedName>
</protein>
<gene>
    <name evidence="2" type="ORF">A2Z53_01230</name>
</gene>
<organism evidence="2 3">
    <name type="scientific">Candidatus Giovannonibacteria bacterium RIFCSPHIGHO2_02_42_15</name>
    <dbReference type="NCBI Taxonomy" id="1798329"/>
    <lineage>
        <taxon>Bacteria</taxon>
        <taxon>Candidatus Giovannoniibacteriota</taxon>
    </lineage>
</organism>
<keyword evidence="1" id="KW-1133">Transmembrane helix</keyword>
<comment type="caution">
    <text evidence="2">The sequence shown here is derived from an EMBL/GenBank/DDBJ whole genome shotgun (WGS) entry which is preliminary data.</text>
</comment>
<proteinExistence type="predicted"/>
<name>A0A1F5VL66_9BACT</name>
<sequence length="82" mass="10098">MEIYFLCRKVNFFVFLLVPLEIINFFSLMRAKFIMIRSKRLSKSVRKFIRTQKARIRSEFPQIEHEQKIKELFEKFKIPAVR</sequence>
<reference evidence="2 3" key="1">
    <citation type="journal article" date="2016" name="Nat. Commun.">
        <title>Thousands of microbial genomes shed light on interconnected biogeochemical processes in an aquifer system.</title>
        <authorList>
            <person name="Anantharaman K."/>
            <person name="Brown C.T."/>
            <person name="Hug L.A."/>
            <person name="Sharon I."/>
            <person name="Castelle C.J."/>
            <person name="Probst A.J."/>
            <person name="Thomas B.C."/>
            <person name="Singh A."/>
            <person name="Wilkins M.J."/>
            <person name="Karaoz U."/>
            <person name="Brodie E.L."/>
            <person name="Williams K.H."/>
            <person name="Hubbard S.S."/>
            <person name="Banfield J.F."/>
        </authorList>
    </citation>
    <scope>NUCLEOTIDE SEQUENCE [LARGE SCALE GENOMIC DNA]</scope>
</reference>
<dbReference type="EMBL" id="MFHH01000045">
    <property type="protein sequence ID" value="OGF64124.1"/>
    <property type="molecule type" value="Genomic_DNA"/>
</dbReference>
<dbReference type="Proteomes" id="UP000177451">
    <property type="component" value="Unassembled WGS sequence"/>
</dbReference>